<accession>X6P7H3</accession>
<dbReference type="CDD" id="cd00303">
    <property type="entry name" value="retropepsin_like"/>
    <property type="match status" value="1"/>
</dbReference>
<evidence type="ECO:0000313" key="1">
    <source>
        <dbReference type="EMBL" id="ETO33587.1"/>
    </source>
</evidence>
<evidence type="ECO:0000313" key="2">
    <source>
        <dbReference type="Proteomes" id="UP000023152"/>
    </source>
</evidence>
<protein>
    <submittedName>
        <fullName evidence="1">Uncharacterized protein</fullName>
    </submittedName>
</protein>
<dbReference type="Proteomes" id="UP000023152">
    <property type="component" value="Unassembled WGS sequence"/>
</dbReference>
<gene>
    <name evidence="1" type="ORF">RFI_03514</name>
</gene>
<dbReference type="EMBL" id="ASPP01003280">
    <property type="protein sequence ID" value="ETO33587.1"/>
    <property type="molecule type" value="Genomic_DNA"/>
</dbReference>
<keyword evidence="2" id="KW-1185">Reference proteome</keyword>
<sequence>MEEPNAIEIDLETKEILKIKAIADTGASICAVKRAIANTFSNWLAKDARAFNVAHAGGCMILHDKLKLTLYDSNSHNQSFQEDFYLVENLTHNFILSRSFDHVHSDGVFDGQDLESLSDIGANGINNDNGDIKYKDQDTNNKRIEFGASIQSDNDNPKAKLDINDVELNILEERHKESICTEVKIGTTNNIKIKKTL</sequence>
<proteinExistence type="predicted"/>
<name>X6P7H3_RETFI</name>
<comment type="caution">
    <text evidence="1">The sequence shown here is derived from an EMBL/GenBank/DDBJ whole genome shotgun (WGS) entry which is preliminary data.</text>
</comment>
<organism evidence="1 2">
    <name type="scientific">Reticulomyxa filosa</name>
    <dbReference type="NCBI Taxonomy" id="46433"/>
    <lineage>
        <taxon>Eukaryota</taxon>
        <taxon>Sar</taxon>
        <taxon>Rhizaria</taxon>
        <taxon>Retaria</taxon>
        <taxon>Foraminifera</taxon>
        <taxon>Monothalamids</taxon>
        <taxon>Reticulomyxidae</taxon>
        <taxon>Reticulomyxa</taxon>
    </lineage>
</organism>
<dbReference type="AlphaFoldDB" id="X6P7H3"/>
<reference evidence="1 2" key="1">
    <citation type="journal article" date="2013" name="Curr. Biol.">
        <title>The Genome of the Foraminiferan Reticulomyxa filosa.</title>
        <authorList>
            <person name="Glockner G."/>
            <person name="Hulsmann N."/>
            <person name="Schleicher M."/>
            <person name="Noegel A.A."/>
            <person name="Eichinger L."/>
            <person name="Gallinger C."/>
            <person name="Pawlowski J."/>
            <person name="Sierra R."/>
            <person name="Euteneuer U."/>
            <person name="Pillet L."/>
            <person name="Moustafa A."/>
            <person name="Platzer M."/>
            <person name="Groth M."/>
            <person name="Szafranski K."/>
            <person name="Schliwa M."/>
        </authorList>
    </citation>
    <scope>NUCLEOTIDE SEQUENCE [LARGE SCALE GENOMIC DNA]</scope>
</reference>